<name>A0A212J4N7_9DELT</name>
<sequence>MEIGGLFLGLGNPGATYAGTRHNFGFMVADALLEACRRNGDVTPLSGGKKRFEAWKCRLPLASRPSWIIAKPQTFMNKSGEAAVTLLQYYRIPLSGLVVAHDELDLPLGKMRLKIGGGAAGHNGIRSIAECLGSPEFYRLRLGIGKPEGYDVTSYVLGRFSGQEAQTVSETLPAAVEGFFRLCSGGFKEAQQFINGFTSSPL</sequence>
<gene>
    <name evidence="7 10" type="primary">pth</name>
    <name evidence="10" type="ORF">KL86DPRO_10681</name>
</gene>
<dbReference type="InterPro" id="IPR036416">
    <property type="entry name" value="Pept_tRNA_hydro_sf"/>
</dbReference>
<comment type="subunit">
    <text evidence="7">Monomer.</text>
</comment>
<evidence type="ECO:0000256" key="6">
    <source>
        <dbReference type="ARBA" id="ARBA00050038"/>
    </source>
</evidence>
<comment type="function">
    <text evidence="7">Hydrolyzes ribosome-free peptidyl-tRNAs (with 1 or more amino acids incorporated), which drop off the ribosome during protein synthesis, or as a result of ribosome stalling.</text>
</comment>
<feature type="binding site" evidence="7">
    <location>
        <position position="123"/>
    </location>
    <ligand>
        <name>tRNA</name>
        <dbReference type="ChEBI" id="CHEBI:17843"/>
    </ligand>
</feature>
<dbReference type="FunFam" id="3.40.50.1470:FF:000001">
    <property type="entry name" value="Peptidyl-tRNA hydrolase"/>
    <property type="match status" value="1"/>
</dbReference>
<comment type="subcellular location">
    <subcellularLocation>
        <location evidence="7">Cytoplasm</location>
    </subcellularLocation>
</comment>
<evidence type="ECO:0000256" key="9">
    <source>
        <dbReference type="RuleBase" id="RU004320"/>
    </source>
</evidence>
<dbReference type="PROSITE" id="PS01195">
    <property type="entry name" value="PEPT_TRNA_HYDROL_1"/>
    <property type="match status" value="1"/>
</dbReference>
<comment type="similarity">
    <text evidence="5 7 9">Belongs to the PTH family.</text>
</comment>
<dbReference type="Gene3D" id="3.40.50.1470">
    <property type="entry name" value="Peptidyl-tRNA hydrolase"/>
    <property type="match status" value="1"/>
</dbReference>
<dbReference type="GO" id="GO:0000049">
    <property type="term" value="F:tRNA binding"/>
    <property type="evidence" value="ECO:0007669"/>
    <property type="project" value="UniProtKB-UniRule"/>
</dbReference>
<feature type="binding site" evidence="7">
    <location>
        <position position="17"/>
    </location>
    <ligand>
        <name>tRNA</name>
        <dbReference type="ChEBI" id="CHEBI:17843"/>
    </ligand>
</feature>
<proteinExistence type="inferred from homology"/>
<organism evidence="10">
    <name type="scientific">uncultured delta proteobacterium</name>
    <dbReference type="NCBI Taxonomy" id="34034"/>
    <lineage>
        <taxon>Bacteria</taxon>
        <taxon>Deltaproteobacteria</taxon>
        <taxon>environmental samples</taxon>
    </lineage>
</organism>
<protein>
    <recommendedName>
        <fullName evidence="6 7">Peptidyl-tRNA hydrolase</fullName>
        <shortName evidence="7">Pth</shortName>
        <ecNumber evidence="1 7">3.1.1.29</ecNumber>
    </recommendedName>
</protein>
<dbReference type="PANTHER" id="PTHR17224">
    <property type="entry name" value="PEPTIDYL-TRNA HYDROLASE"/>
    <property type="match status" value="1"/>
</dbReference>
<feature type="binding site" evidence="7">
    <location>
        <position position="77"/>
    </location>
    <ligand>
        <name>tRNA</name>
        <dbReference type="ChEBI" id="CHEBI:17843"/>
    </ligand>
</feature>
<evidence type="ECO:0000256" key="7">
    <source>
        <dbReference type="HAMAP-Rule" id="MF_00083"/>
    </source>
</evidence>
<dbReference type="CDD" id="cd00462">
    <property type="entry name" value="PTH"/>
    <property type="match status" value="1"/>
</dbReference>
<dbReference type="GO" id="GO:0072344">
    <property type="term" value="P:rescue of stalled ribosome"/>
    <property type="evidence" value="ECO:0007669"/>
    <property type="project" value="UniProtKB-UniRule"/>
</dbReference>
<accession>A0A212J4N7</accession>
<dbReference type="PANTHER" id="PTHR17224:SF1">
    <property type="entry name" value="PEPTIDYL-TRNA HYDROLASE"/>
    <property type="match status" value="1"/>
</dbReference>
<dbReference type="PROSITE" id="PS01196">
    <property type="entry name" value="PEPT_TRNA_HYDROL_2"/>
    <property type="match status" value="1"/>
</dbReference>
<evidence type="ECO:0000256" key="3">
    <source>
        <dbReference type="ARBA" id="ARBA00022801"/>
    </source>
</evidence>
<evidence type="ECO:0000256" key="8">
    <source>
        <dbReference type="RuleBase" id="RU000673"/>
    </source>
</evidence>
<dbReference type="AlphaFoldDB" id="A0A212J4N7"/>
<dbReference type="GO" id="GO:0006515">
    <property type="term" value="P:protein quality control for misfolded or incompletely synthesized proteins"/>
    <property type="evidence" value="ECO:0007669"/>
    <property type="project" value="UniProtKB-UniRule"/>
</dbReference>
<comment type="function">
    <text evidence="7">Catalyzes the release of premature peptidyl moieties from peptidyl-tRNA molecules trapped in stalled 50S ribosomal subunits, and thus maintains levels of free tRNAs and 50S ribosomes.</text>
</comment>
<feature type="site" description="Stabilizes the basic form of H active site to accept a proton" evidence="7">
    <location>
        <position position="102"/>
    </location>
</feature>
<dbReference type="HAMAP" id="MF_00083">
    <property type="entry name" value="Pept_tRNA_hydro_bact"/>
    <property type="match status" value="1"/>
</dbReference>
<dbReference type="InterPro" id="IPR018171">
    <property type="entry name" value="Pept_tRNA_hydro_CS"/>
</dbReference>
<dbReference type="SUPFAM" id="SSF53178">
    <property type="entry name" value="Peptidyl-tRNA hydrolase-like"/>
    <property type="match status" value="1"/>
</dbReference>
<comment type="catalytic activity">
    <reaction evidence="7 8">
        <text>an N-acyl-L-alpha-aminoacyl-tRNA + H2O = an N-acyl-L-amino acid + a tRNA + H(+)</text>
        <dbReference type="Rhea" id="RHEA:54448"/>
        <dbReference type="Rhea" id="RHEA-COMP:10123"/>
        <dbReference type="Rhea" id="RHEA-COMP:13883"/>
        <dbReference type="ChEBI" id="CHEBI:15377"/>
        <dbReference type="ChEBI" id="CHEBI:15378"/>
        <dbReference type="ChEBI" id="CHEBI:59874"/>
        <dbReference type="ChEBI" id="CHEBI:78442"/>
        <dbReference type="ChEBI" id="CHEBI:138191"/>
        <dbReference type="EC" id="3.1.1.29"/>
    </reaction>
</comment>
<evidence type="ECO:0000313" key="10">
    <source>
        <dbReference type="EMBL" id="SBV94344.1"/>
    </source>
</evidence>
<evidence type="ECO:0000256" key="5">
    <source>
        <dbReference type="ARBA" id="ARBA00038063"/>
    </source>
</evidence>
<dbReference type="GO" id="GO:0004045">
    <property type="term" value="F:peptidyl-tRNA hydrolase activity"/>
    <property type="evidence" value="ECO:0007669"/>
    <property type="project" value="UniProtKB-UniRule"/>
</dbReference>
<reference evidence="10" key="1">
    <citation type="submission" date="2016-04" db="EMBL/GenBank/DDBJ databases">
        <authorList>
            <person name="Evans L.H."/>
            <person name="Alamgir A."/>
            <person name="Owens N."/>
            <person name="Weber N.D."/>
            <person name="Virtaneva K."/>
            <person name="Barbian K."/>
            <person name="Babar A."/>
            <person name="Rosenke K."/>
        </authorList>
    </citation>
    <scope>NUCLEOTIDE SEQUENCE</scope>
    <source>
        <strain evidence="10">86</strain>
    </source>
</reference>
<feature type="site" description="Discriminates between blocked and unblocked aminoacyl-tRNA" evidence="7">
    <location>
        <position position="12"/>
    </location>
</feature>
<evidence type="ECO:0000256" key="2">
    <source>
        <dbReference type="ARBA" id="ARBA00022555"/>
    </source>
</evidence>
<dbReference type="GO" id="GO:0005737">
    <property type="term" value="C:cytoplasm"/>
    <property type="evidence" value="ECO:0007669"/>
    <property type="project" value="UniProtKB-SubCell"/>
</dbReference>
<keyword evidence="7" id="KW-0963">Cytoplasm</keyword>
<evidence type="ECO:0000256" key="1">
    <source>
        <dbReference type="ARBA" id="ARBA00013260"/>
    </source>
</evidence>
<dbReference type="InterPro" id="IPR001328">
    <property type="entry name" value="Pept_tRNA_hydro"/>
</dbReference>
<feature type="binding site" evidence="7">
    <location>
        <position position="75"/>
    </location>
    <ligand>
        <name>tRNA</name>
        <dbReference type="ChEBI" id="CHEBI:17843"/>
    </ligand>
</feature>
<feature type="active site" description="Proton acceptor" evidence="7">
    <location>
        <position position="22"/>
    </location>
</feature>
<keyword evidence="4 7" id="KW-0694">RNA-binding</keyword>
<keyword evidence="2 7" id="KW-0820">tRNA-binding</keyword>
<dbReference type="NCBIfam" id="TIGR00447">
    <property type="entry name" value="pth"/>
    <property type="match status" value="1"/>
</dbReference>
<dbReference type="EC" id="3.1.1.29" evidence="1 7"/>
<keyword evidence="3 7" id="KW-0378">Hydrolase</keyword>
<evidence type="ECO:0000256" key="4">
    <source>
        <dbReference type="ARBA" id="ARBA00022884"/>
    </source>
</evidence>
<dbReference type="Pfam" id="PF01195">
    <property type="entry name" value="Pept_tRNA_hydro"/>
    <property type="match status" value="1"/>
</dbReference>
<dbReference type="EMBL" id="FLUQ01000001">
    <property type="protein sequence ID" value="SBV94344.1"/>
    <property type="molecule type" value="Genomic_DNA"/>
</dbReference>